<keyword evidence="3" id="KW-1185">Reference proteome</keyword>
<evidence type="ECO:0000256" key="1">
    <source>
        <dbReference type="SAM" id="Phobius"/>
    </source>
</evidence>
<comment type="caution">
    <text evidence="2">The sequence shown here is derived from an EMBL/GenBank/DDBJ whole genome shotgun (WGS) entry which is preliminary data.</text>
</comment>
<proteinExistence type="predicted"/>
<feature type="transmembrane region" description="Helical" evidence="1">
    <location>
        <begin position="161"/>
        <end position="180"/>
    </location>
</feature>
<protein>
    <recommendedName>
        <fullName evidence="4">Transmembrane protein</fullName>
    </recommendedName>
</protein>
<dbReference type="Proteomes" id="UP000539175">
    <property type="component" value="Unassembled WGS sequence"/>
</dbReference>
<name>A0A7X0EHR5_9PROT</name>
<evidence type="ECO:0000313" key="2">
    <source>
        <dbReference type="EMBL" id="MBB6255406.1"/>
    </source>
</evidence>
<reference evidence="2 3" key="1">
    <citation type="submission" date="2020-08" db="EMBL/GenBank/DDBJ databases">
        <title>Genomic Encyclopedia of Type Strains, Phase IV (KMG-IV): sequencing the most valuable type-strain genomes for metagenomic binning, comparative biology and taxonomic classification.</title>
        <authorList>
            <person name="Goeker M."/>
        </authorList>
    </citation>
    <scope>NUCLEOTIDE SEQUENCE [LARGE SCALE GENOMIC DNA]</scope>
    <source>
        <strain evidence="2 3">DSM 22198</strain>
    </source>
</reference>
<feature type="transmembrane region" description="Helical" evidence="1">
    <location>
        <begin position="88"/>
        <end position="105"/>
    </location>
</feature>
<feature type="transmembrane region" description="Helical" evidence="1">
    <location>
        <begin position="192"/>
        <end position="215"/>
    </location>
</feature>
<feature type="transmembrane region" description="Helical" evidence="1">
    <location>
        <begin position="117"/>
        <end position="140"/>
    </location>
</feature>
<dbReference type="EMBL" id="JACIIZ010000034">
    <property type="protein sequence ID" value="MBB6255406.1"/>
    <property type="molecule type" value="Genomic_DNA"/>
</dbReference>
<dbReference type="RefSeq" id="WP_184807915.1">
    <property type="nucleotide sequence ID" value="NZ_JACIIZ010000034.1"/>
</dbReference>
<feature type="transmembrane region" description="Helical" evidence="1">
    <location>
        <begin position="235"/>
        <end position="261"/>
    </location>
</feature>
<accession>A0A7X0EHR5</accession>
<dbReference type="AlphaFoldDB" id="A0A7X0EHR5"/>
<gene>
    <name evidence="2" type="ORF">FHS74_006005</name>
</gene>
<sequence length="299" mass="32314">MPDAQAKIGALYAEAQQIANGIAISPPSVPASSPPGSQPVTTQQAVKSPVTAPISPSVNSSIAQPSTQSSWKIARQAHAFVLAKLDHFLARAWGIAALIWGAIYLQVKTQFIPDRELFFILLGLLAMVASFMTTMVWTRISAKLEGQSRPLLYFHLGGRELKAILISFAFNILTSIPIAFLQPERVTPLIIIIYYLAITYISLRIFPLLITSIALGRPQTMVQSWVKGRGNVSKLFGVLVLCALPCWGAIAVAIIGAGFALNEYNNAVLAIVLMIISSLLLLLSIAITGVGLQKFDEYL</sequence>
<keyword evidence="1" id="KW-0812">Transmembrane</keyword>
<keyword evidence="1" id="KW-0472">Membrane</keyword>
<keyword evidence="1" id="KW-1133">Transmembrane helix</keyword>
<feature type="transmembrane region" description="Helical" evidence="1">
    <location>
        <begin position="267"/>
        <end position="292"/>
    </location>
</feature>
<evidence type="ECO:0000313" key="3">
    <source>
        <dbReference type="Proteomes" id="UP000539175"/>
    </source>
</evidence>
<organism evidence="2 3">
    <name type="scientific">Nitrospirillum iridis</name>
    <dbReference type="NCBI Taxonomy" id="765888"/>
    <lineage>
        <taxon>Bacteria</taxon>
        <taxon>Pseudomonadati</taxon>
        <taxon>Pseudomonadota</taxon>
        <taxon>Alphaproteobacteria</taxon>
        <taxon>Rhodospirillales</taxon>
        <taxon>Azospirillaceae</taxon>
        <taxon>Nitrospirillum</taxon>
    </lineage>
</organism>
<evidence type="ECO:0008006" key="4">
    <source>
        <dbReference type="Google" id="ProtNLM"/>
    </source>
</evidence>